<reference evidence="3 4" key="1">
    <citation type="submission" date="2018-02" db="EMBL/GenBank/DDBJ databases">
        <title>The genomes of Aspergillus section Nigri reveals drivers in fungal speciation.</title>
        <authorList>
            <consortium name="DOE Joint Genome Institute"/>
            <person name="Vesth T.C."/>
            <person name="Nybo J."/>
            <person name="Theobald S."/>
            <person name="Brandl J."/>
            <person name="Frisvad J.C."/>
            <person name="Nielsen K.F."/>
            <person name="Lyhne E.K."/>
            <person name="Kogle M.E."/>
            <person name="Kuo A."/>
            <person name="Riley R."/>
            <person name="Clum A."/>
            <person name="Nolan M."/>
            <person name="Lipzen A."/>
            <person name="Salamov A."/>
            <person name="Henrissat B."/>
            <person name="Wiebenga A."/>
            <person name="De vries R.P."/>
            <person name="Grigoriev I.V."/>
            <person name="Mortensen U.H."/>
            <person name="Andersen M.R."/>
            <person name="Baker S.E."/>
        </authorList>
    </citation>
    <scope>NUCLEOTIDE SEQUENCE [LARGE SCALE GENOMIC DNA]</scope>
    <source>
        <strain evidence="3 4">CBS 313.89</strain>
    </source>
</reference>
<dbReference type="EMBL" id="KZ824659">
    <property type="protein sequence ID" value="RAK75329.1"/>
    <property type="molecule type" value="Genomic_DNA"/>
</dbReference>
<organism evidence="3 4">
    <name type="scientific">Aspergillus fijiensis CBS 313.89</name>
    <dbReference type="NCBI Taxonomy" id="1448319"/>
    <lineage>
        <taxon>Eukaryota</taxon>
        <taxon>Fungi</taxon>
        <taxon>Dikarya</taxon>
        <taxon>Ascomycota</taxon>
        <taxon>Pezizomycotina</taxon>
        <taxon>Eurotiomycetes</taxon>
        <taxon>Eurotiomycetidae</taxon>
        <taxon>Eurotiales</taxon>
        <taxon>Aspergillaceae</taxon>
        <taxon>Aspergillus</taxon>
    </lineage>
</organism>
<keyword evidence="2" id="KW-0812">Transmembrane</keyword>
<evidence type="ECO:0000313" key="4">
    <source>
        <dbReference type="Proteomes" id="UP000249789"/>
    </source>
</evidence>
<keyword evidence="4" id="KW-1185">Reference proteome</keyword>
<accession>A0A8G1RM77</accession>
<evidence type="ECO:0000256" key="2">
    <source>
        <dbReference type="SAM" id="Phobius"/>
    </source>
</evidence>
<dbReference type="GeneID" id="63866090"/>
<feature type="region of interest" description="Disordered" evidence="1">
    <location>
        <begin position="102"/>
        <end position="128"/>
    </location>
</feature>
<feature type="transmembrane region" description="Helical" evidence="2">
    <location>
        <begin position="182"/>
        <end position="205"/>
    </location>
</feature>
<protein>
    <submittedName>
        <fullName evidence="3">Uncharacterized protein</fullName>
    </submittedName>
</protein>
<dbReference type="VEuPathDB" id="FungiDB:BO72DRAFT_498260"/>
<dbReference type="Proteomes" id="UP000249789">
    <property type="component" value="Unassembled WGS sequence"/>
</dbReference>
<proteinExistence type="predicted"/>
<keyword evidence="2" id="KW-0472">Membrane</keyword>
<dbReference type="OrthoDB" id="194139at2759"/>
<gene>
    <name evidence="3" type="ORF">BO72DRAFT_498260</name>
</gene>
<dbReference type="RefSeq" id="XP_040799339.1">
    <property type="nucleotide sequence ID" value="XM_040948757.1"/>
</dbReference>
<dbReference type="AlphaFoldDB" id="A0A8G1RM77"/>
<sequence length="213" mass="23229">MLPPEERRQQQAVVESVPSDMDGYSDLKCEICHQHQHPVQGTLFWRCSRCGGMHHDECVVLQPEFDANGLPTKFGCTKCRTPWFLRSELCCTGDCGEENGPEGADVDESLDLPEQRQPPVAPEQAQPRLEKRDARTLVASLVAPRSLSTVYTLIGVVSSVGMLIAGPLLAGMFHLGMVLGDLWVGLPFLVAAGFYALVLAVISAVRVGAVERE</sequence>
<feature type="compositionally biased region" description="Acidic residues" evidence="1">
    <location>
        <begin position="102"/>
        <end position="111"/>
    </location>
</feature>
<keyword evidence="2" id="KW-1133">Transmembrane helix</keyword>
<name>A0A8G1RM77_9EURO</name>
<evidence type="ECO:0000313" key="3">
    <source>
        <dbReference type="EMBL" id="RAK75329.1"/>
    </source>
</evidence>
<evidence type="ECO:0000256" key="1">
    <source>
        <dbReference type="SAM" id="MobiDB-lite"/>
    </source>
</evidence>
<feature type="transmembrane region" description="Helical" evidence="2">
    <location>
        <begin position="150"/>
        <end position="170"/>
    </location>
</feature>